<dbReference type="AlphaFoldDB" id="A0A6J4TE94"/>
<feature type="region of interest" description="Disordered" evidence="1">
    <location>
        <begin position="1"/>
        <end position="61"/>
    </location>
</feature>
<feature type="compositionally biased region" description="Low complexity" evidence="1">
    <location>
        <begin position="1"/>
        <end position="14"/>
    </location>
</feature>
<dbReference type="EMBL" id="CADCVQ010000143">
    <property type="protein sequence ID" value="CAA9521100.1"/>
    <property type="molecule type" value="Genomic_DNA"/>
</dbReference>
<evidence type="ECO:0000313" key="2">
    <source>
        <dbReference type="EMBL" id="CAA9521100.1"/>
    </source>
</evidence>
<protein>
    <submittedName>
        <fullName evidence="2">Uncharacterized protein</fullName>
    </submittedName>
</protein>
<name>A0A6J4TE94_9ACTN</name>
<sequence>EDRLPGAAGPAREGSPGRRRGRRGDRHGSPGMPGRHGGQRRFRWVGTSPRSSDWTLLARSL</sequence>
<feature type="non-terminal residue" evidence="2">
    <location>
        <position position="1"/>
    </location>
</feature>
<accession>A0A6J4TE94</accession>
<proteinExistence type="predicted"/>
<organism evidence="2">
    <name type="scientific">uncultured Solirubrobacteraceae bacterium</name>
    <dbReference type="NCBI Taxonomy" id="1162706"/>
    <lineage>
        <taxon>Bacteria</taxon>
        <taxon>Bacillati</taxon>
        <taxon>Actinomycetota</taxon>
        <taxon>Thermoleophilia</taxon>
        <taxon>Solirubrobacterales</taxon>
        <taxon>Solirubrobacteraceae</taxon>
        <taxon>environmental samples</taxon>
    </lineage>
</organism>
<gene>
    <name evidence="2" type="ORF">AVDCRST_MAG67-3378</name>
</gene>
<feature type="non-terminal residue" evidence="2">
    <location>
        <position position="61"/>
    </location>
</feature>
<reference evidence="2" key="1">
    <citation type="submission" date="2020-02" db="EMBL/GenBank/DDBJ databases">
        <authorList>
            <person name="Meier V. D."/>
        </authorList>
    </citation>
    <scope>NUCLEOTIDE SEQUENCE</scope>
    <source>
        <strain evidence="2">AVDCRST_MAG67</strain>
    </source>
</reference>
<evidence type="ECO:0000256" key="1">
    <source>
        <dbReference type="SAM" id="MobiDB-lite"/>
    </source>
</evidence>